<name>A0ABV9R5V7_9MICO</name>
<proteinExistence type="predicted"/>
<comment type="caution">
    <text evidence="1">The sequence shown here is derived from an EMBL/GenBank/DDBJ whole genome shotgun (WGS) entry which is preliminary data.</text>
</comment>
<protein>
    <submittedName>
        <fullName evidence="1">DUF3800 domain-containing protein</fullName>
    </submittedName>
</protein>
<evidence type="ECO:0000313" key="2">
    <source>
        <dbReference type="Proteomes" id="UP001595960"/>
    </source>
</evidence>
<dbReference type="EMBL" id="JBHSJC010000001">
    <property type="protein sequence ID" value="MFC4829531.1"/>
    <property type="molecule type" value="Genomic_DNA"/>
</dbReference>
<reference evidence="2" key="1">
    <citation type="journal article" date="2019" name="Int. J. Syst. Evol. Microbiol.">
        <title>The Global Catalogue of Microorganisms (GCM) 10K type strain sequencing project: providing services to taxonomists for standard genome sequencing and annotation.</title>
        <authorList>
            <consortium name="The Broad Institute Genomics Platform"/>
            <consortium name="The Broad Institute Genome Sequencing Center for Infectious Disease"/>
            <person name="Wu L."/>
            <person name="Ma J."/>
        </authorList>
    </citation>
    <scope>NUCLEOTIDE SEQUENCE [LARGE SCALE GENOMIC DNA]</scope>
    <source>
        <strain evidence="2">CGMCC 1.12192</strain>
    </source>
</reference>
<sequence length="250" mass="28920">MLYAYIDETGDRGLAGKPGSSPIFGMAAILLTEESARAVRAAVKQLRVEFRVPDGVVMSWKEHLKTHARRMRAGQVLSAIPDVCLIYVYCQKDAVTGRYVQDRELFYNYVALKMYKSILWAARAWKGPNERVNTRFGHVRGHDHRSTEEYFRAQRRYERTVPWHMENGLRWVSADRFLESQAADLYGGFLRSAVWPDEFGNVEGRFIRDVWHQIRRGNGNCPVPLGLMSMPTNELVKQFEWYECPHCEAA</sequence>
<dbReference type="Proteomes" id="UP001595960">
    <property type="component" value="Unassembled WGS sequence"/>
</dbReference>
<dbReference type="InterPro" id="IPR024524">
    <property type="entry name" value="DUF3800"/>
</dbReference>
<organism evidence="1 2">
    <name type="scientific">Agromyces aurantiacus</name>
    <dbReference type="NCBI Taxonomy" id="165814"/>
    <lineage>
        <taxon>Bacteria</taxon>
        <taxon>Bacillati</taxon>
        <taxon>Actinomycetota</taxon>
        <taxon>Actinomycetes</taxon>
        <taxon>Micrococcales</taxon>
        <taxon>Microbacteriaceae</taxon>
        <taxon>Agromyces</taxon>
    </lineage>
</organism>
<keyword evidence="2" id="KW-1185">Reference proteome</keyword>
<accession>A0ABV9R5V7</accession>
<evidence type="ECO:0000313" key="1">
    <source>
        <dbReference type="EMBL" id="MFC4829531.1"/>
    </source>
</evidence>
<gene>
    <name evidence="1" type="ORF">ACFPER_12060</name>
</gene>
<dbReference type="Pfam" id="PF12686">
    <property type="entry name" value="DUF3800"/>
    <property type="match status" value="1"/>
</dbReference>
<dbReference type="RefSeq" id="WP_239562656.1">
    <property type="nucleotide sequence ID" value="NZ_JAFBBW010000001.1"/>
</dbReference>